<feature type="region of interest" description="Disordered" evidence="3">
    <location>
        <begin position="244"/>
        <end position="292"/>
    </location>
</feature>
<dbReference type="Pfam" id="PF10456">
    <property type="entry name" value="BAR_3_WASP_bdg"/>
    <property type="match status" value="1"/>
</dbReference>
<dbReference type="GO" id="GO:0005886">
    <property type="term" value="C:plasma membrane"/>
    <property type="evidence" value="ECO:0007669"/>
    <property type="project" value="TreeGrafter"/>
</dbReference>
<dbReference type="SMART" id="SM00326">
    <property type="entry name" value="SH3"/>
    <property type="match status" value="1"/>
</dbReference>
<feature type="compositionally biased region" description="Polar residues" evidence="3">
    <location>
        <begin position="180"/>
        <end position="191"/>
    </location>
</feature>
<evidence type="ECO:0000256" key="3">
    <source>
        <dbReference type="SAM" id="MobiDB-lite"/>
    </source>
</evidence>
<evidence type="ECO:0000313" key="6">
    <source>
        <dbReference type="EMBL" id="KAF5313975.1"/>
    </source>
</evidence>
<keyword evidence="1 2" id="KW-0728">SH3 domain</keyword>
<evidence type="ECO:0000256" key="2">
    <source>
        <dbReference type="PROSITE-ProRule" id="PRU00192"/>
    </source>
</evidence>
<dbReference type="Pfam" id="PF00018">
    <property type="entry name" value="SH3_1"/>
    <property type="match status" value="1"/>
</dbReference>
<dbReference type="InterPro" id="IPR001683">
    <property type="entry name" value="PX_dom"/>
</dbReference>
<feature type="region of interest" description="Disordered" evidence="3">
    <location>
        <begin position="1"/>
        <end position="26"/>
    </location>
</feature>
<proteinExistence type="predicted"/>
<dbReference type="InterPro" id="IPR027267">
    <property type="entry name" value="AH/BAR_dom_sf"/>
</dbReference>
<evidence type="ECO:0000313" key="7">
    <source>
        <dbReference type="Proteomes" id="UP000541558"/>
    </source>
</evidence>
<dbReference type="SUPFAM" id="SSF64268">
    <property type="entry name" value="PX domain"/>
    <property type="match status" value="1"/>
</dbReference>
<protein>
    <recommendedName>
        <fullName evidence="8">PX-domain-containing protein</fullName>
    </recommendedName>
</protein>
<reference evidence="6 7" key="1">
    <citation type="journal article" date="2020" name="ISME J.">
        <title>Uncovering the hidden diversity of litter-decomposition mechanisms in mushroom-forming fungi.</title>
        <authorList>
            <person name="Floudas D."/>
            <person name="Bentzer J."/>
            <person name="Ahren D."/>
            <person name="Johansson T."/>
            <person name="Persson P."/>
            <person name="Tunlid A."/>
        </authorList>
    </citation>
    <scope>NUCLEOTIDE SEQUENCE [LARGE SCALE GENOMIC DNA]</scope>
    <source>
        <strain evidence="6 7">CBS 175.51</strain>
    </source>
</reference>
<dbReference type="SMART" id="SM00312">
    <property type="entry name" value="PX"/>
    <property type="match status" value="1"/>
</dbReference>
<sequence length="762" mass="85151">MATLPRSTAKSNFLNQPVPDEFDSGINSSAAWTASVSQLRSRKFLSESNARNGSLSDDDMEDGDLLDDDAAEEARSARALYSFQGKPEFRELDVEAGDEIDVLKDDVGEGWSLVRNSNGDIGLLPQTYYTVGSRSALSVSASSDVRDATQFTSEFSPAPDLEIDTSPNGKQYPRQREGTSDSITPTGSPRASSVPLPLLPQNTGEWVAAFPSFRHSLLGGKSLNRFSAFVTSGAEEFVLKGSPITPELDLVNPPSNPDQSKHGKEGSSSSLDEEADRRQSRLEADQHFVSSGPSWKEKVPPFRILVHSPSKRASLLSGAYTIYNVTSFFHSRTIQYDDEDRRAVGDLDDDEEPVASVTVLRRFSHFVVLHTALTRRLPGIALPPLPEKQYAGRFSDDFVEARRGDLERYLNKVVRHPVARYAEILTFFLSCESDSEWKRRLPEHLSMPPAGPAFYARVYHPAFNVDREDAATVVDLFDNHTKGVDKSVQSLRTIFSKIRDARIEMSKAERLLSYSFLSLITGKSVASTASEENEDHSSSPLARGLINDDGAWCWRSRCEECLKLTKAVQKSSETLQNVADLYDDHARRTQLMTHEYMKTMAHPSAIYEGVVTTHRETLSRYNEAVNGNKPDDDVANRCETVLNITMAEMDTYHNQKFEDFKKLVTEHLDGEINCYEQILTRLYLARRNFDSPEFDAFGSSPCKSSIYERELSNPKLNPTPLSQPCPHVYDSTPMRPVSVALQEGVNLFLSRPGRASVFSKFW</sequence>
<dbReference type="PROSITE" id="PS50195">
    <property type="entry name" value="PX"/>
    <property type="match status" value="1"/>
</dbReference>
<comment type="caution">
    <text evidence="6">The sequence shown here is derived from an EMBL/GenBank/DDBJ whole genome shotgun (WGS) entry which is preliminary data.</text>
</comment>
<dbReference type="Gene3D" id="2.30.30.40">
    <property type="entry name" value="SH3 Domains"/>
    <property type="match status" value="1"/>
</dbReference>
<feature type="compositionally biased region" description="Polar residues" evidence="3">
    <location>
        <begin position="1"/>
        <end position="15"/>
    </location>
</feature>
<dbReference type="InterPro" id="IPR001452">
    <property type="entry name" value="SH3_domain"/>
</dbReference>
<feature type="region of interest" description="Disordered" evidence="3">
    <location>
        <begin position="148"/>
        <end position="197"/>
    </location>
</feature>
<dbReference type="GO" id="GO:0097320">
    <property type="term" value="P:plasma membrane tubulation"/>
    <property type="evidence" value="ECO:0007669"/>
    <property type="project" value="TreeGrafter"/>
</dbReference>
<feature type="compositionally biased region" description="Acidic residues" evidence="3">
    <location>
        <begin position="56"/>
        <end position="71"/>
    </location>
</feature>
<feature type="domain" description="PX" evidence="5">
    <location>
        <begin position="301"/>
        <end position="435"/>
    </location>
</feature>
<dbReference type="GO" id="GO:0006897">
    <property type="term" value="P:endocytosis"/>
    <property type="evidence" value="ECO:0007669"/>
    <property type="project" value="TreeGrafter"/>
</dbReference>
<dbReference type="PROSITE" id="PS50002">
    <property type="entry name" value="SH3"/>
    <property type="match status" value="1"/>
</dbReference>
<evidence type="ECO:0000259" key="4">
    <source>
        <dbReference type="PROSITE" id="PS50002"/>
    </source>
</evidence>
<dbReference type="PANTHER" id="PTHR45827">
    <property type="entry name" value="SORTING NEXIN"/>
    <property type="match status" value="1"/>
</dbReference>
<organism evidence="6 7">
    <name type="scientific">Ephemerocybe angulata</name>
    <dbReference type="NCBI Taxonomy" id="980116"/>
    <lineage>
        <taxon>Eukaryota</taxon>
        <taxon>Fungi</taxon>
        <taxon>Dikarya</taxon>
        <taxon>Basidiomycota</taxon>
        <taxon>Agaricomycotina</taxon>
        <taxon>Agaricomycetes</taxon>
        <taxon>Agaricomycetidae</taxon>
        <taxon>Agaricales</taxon>
        <taxon>Agaricineae</taxon>
        <taxon>Psathyrellaceae</taxon>
        <taxon>Ephemerocybe</taxon>
    </lineage>
</organism>
<dbReference type="EMBL" id="JAACJK010000222">
    <property type="protein sequence ID" value="KAF5313975.1"/>
    <property type="molecule type" value="Genomic_DNA"/>
</dbReference>
<dbReference type="OrthoDB" id="10254720at2759"/>
<keyword evidence="7" id="KW-1185">Reference proteome</keyword>
<dbReference type="Gene3D" id="3.30.1520.10">
    <property type="entry name" value="Phox-like domain"/>
    <property type="match status" value="1"/>
</dbReference>
<gene>
    <name evidence="6" type="ORF">D9611_006776</name>
</gene>
<feature type="region of interest" description="Disordered" evidence="3">
    <location>
        <begin position="45"/>
        <end position="71"/>
    </location>
</feature>
<dbReference type="PANTHER" id="PTHR45827:SF1">
    <property type="entry name" value="SORTING NEXIN"/>
    <property type="match status" value="1"/>
</dbReference>
<dbReference type="SUPFAM" id="SSF50044">
    <property type="entry name" value="SH3-domain"/>
    <property type="match status" value="1"/>
</dbReference>
<dbReference type="Proteomes" id="UP000541558">
    <property type="component" value="Unassembled WGS sequence"/>
</dbReference>
<dbReference type="AlphaFoldDB" id="A0A8H5EVD1"/>
<evidence type="ECO:0000256" key="1">
    <source>
        <dbReference type="ARBA" id="ARBA00022443"/>
    </source>
</evidence>
<feature type="domain" description="SH3" evidence="4">
    <location>
        <begin position="72"/>
        <end position="134"/>
    </location>
</feature>
<dbReference type="GO" id="GO:0035091">
    <property type="term" value="F:phosphatidylinositol binding"/>
    <property type="evidence" value="ECO:0007669"/>
    <property type="project" value="InterPro"/>
</dbReference>
<evidence type="ECO:0000259" key="5">
    <source>
        <dbReference type="PROSITE" id="PS50195"/>
    </source>
</evidence>
<dbReference type="InterPro" id="IPR019497">
    <property type="entry name" value="Sorting_nexin_WASP-bd-dom"/>
</dbReference>
<dbReference type="Pfam" id="PF00787">
    <property type="entry name" value="PX"/>
    <property type="match status" value="1"/>
</dbReference>
<feature type="compositionally biased region" description="Basic and acidic residues" evidence="3">
    <location>
        <begin position="275"/>
        <end position="286"/>
    </location>
</feature>
<evidence type="ECO:0008006" key="8">
    <source>
        <dbReference type="Google" id="ProtNLM"/>
    </source>
</evidence>
<dbReference type="GO" id="GO:0031410">
    <property type="term" value="C:cytoplasmic vesicle"/>
    <property type="evidence" value="ECO:0007669"/>
    <property type="project" value="TreeGrafter"/>
</dbReference>
<accession>A0A8H5EVD1</accession>
<dbReference type="InterPro" id="IPR036871">
    <property type="entry name" value="PX_dom_sf"/>
</dbReference>
<dbReference type="InterPro" id="IPR036028">
    <property type="entry name" value="SH3-like_dom_sf"/>
</dbReference>
<dbReference type="GO" id="GO:0016197">
    <property type="term" value="P:endosomal transport"/>
    <property type="evidence" value="ECO:0007669"/>
    <property type="project" value="TreeGrafter"/>
</dbReference>
<name>A0A8H5EVD1_9AGAR</name>
<dbReference type="Gene3D" id="1.20.1270.60">
    <property type="entry name" value="Arfaptin homology (AH) domain/BAR domain"/>
    <property type="match status" value="1"/>
</dbReference>